<dbReference type="EMBL" id="NDWU01000001">
    <property type="protein sequence ID" value="PUA34399.1"/>
    <property type="molecule type" value="Genomic_DNA"/>
</dbReference>
<dbReference type="PROSITE" id="PS00895">
    <property type="entry name" value="3_HYDROXYISOBUT_DH"/>
    <property type="match status" value="1"/>
</dbReference>
<dbReference type="InterPro" id="IPR002204">
    <property type="entry name" value="3-OH-isobutyrate_DH-rel_CS"/>
</dbReference>
<dbReference type="GO" id="GO:0051287">
    <property type="term" value="F:NAD binding"/>
    <property type="evidence" value="ECO:0007669"/>
    <property type="project" value="InterPro"/>
</dbReference>
<organism evidence="6 7">
    <name type="scientific">Candidatus Terraquivivens tikiterensis</name>
    <dbReference type="NCBI Taxonomy" id="1980982"/>
    <lineage>
        <taxon>Archaea</taxon>
        <taxon>Nitrososphaerota</taxon>
        <taxon>Candidatus Wolframiiraptoraceae</taxon>
        <taxon>Candidatus Terraquivivens</taxon>
    </lineage>
</organism>
<dbReference type="InterPro" id="IPR036291">
    <property type="entry name" value="NAD(P)-bd_dom_sf"/>
</dbReference>
<evidence type="ECO:0000259" key="5">
    <source>
        <dbReference type="Pfam" id="PF14833"/>
    </source>
</evidence>
<comment type="caution">
    <text evidence="6">The sequence shown here is derived from an EMBL/GenBank/DDBJ whole genome shotgun (WGS) entry which is preliminary data.</text>
</comment>
<dbReference type="PANTHER" id="PTHR43060">
    <property type="entry name" value="3-HYDROXYISOBUTYRATE DEHYDROGENASE-LIKE 1, MITOCHONDRIAL-RELATED"/>
    <property type="match status" value="1"/>
</dbReference>
<keyword evidence="3" id="KW-0520">NAD</keyword>
<name>A0A2R7YAP4_9ARCH</name>
<dbReference type="SUPFAM" id="SSF51735">
    <property type="entry name" value="NAD(P)-binding Rossmann-fold domains"/>
    <property type="match status" value="1"/>
</dbReference>
<dbReference type="Pfam" id="PF03446">
    <property type="entry name" value="NAD_binding_2"/>
    <property type="match status" value="1"/>
</dbReference>
<dbReference type="InterPro" id="IPR008927">
    <property type="entry name" value="6-PGluconate_DH-like_C_sf"/>
</dbReference>
<dbReference type="GO" id="GO:0050661">
    <property type="term" value="F:NADP binding"/>
    <property type="evidence" value="ECO:0007669"/>
    <property type="project" value="InterPro"/>
</dbReference>
<evidence type="ECO:0000259" key="4">
    <source>
        <dbReference type="Pfam" id="PF03446"/>
    </source>
</evidence>
<proteinExistence type="inferred from homology"/>
<feature type="domain" description="6-phosphogluconate dehydrogenase NADP-binding" evidence="4">
    <location>
        <begin position="4"/>
        <end position="162"/>
    </location>
</feature>
<reference evidence="6 7" key="1">
    <citation type="submission" date="2017-04" db="EMBL/GenBank/DDBJ databases">
        <title>Draft Aigarchaeota genome from a New Zealand hot spring.</title>
        <authorList>
            <person name="Reysenbach A.-L."/>
            <person name="Donaho J.A."/>
            <person name="Gerhart J."/>
            <person name="Kelley J.F."/>
            <person name="Kouba K."/>
            <person name="Podar M."/>
            <person name="Stott M."/>
        </authorList>
    </citation>
    <scope>NUCLEOTIDE SEQUENCE [LARGE SCALE GENOMIC DNA]</scope>
    <source>
        <strain evidence="6">NZ13_MG1</strain>
    </source>
</reference>
<dbReference type="SUPFAM" id="SSF48179">
    <property type="entry name" value="6-phosphogluconate dehydrogenase C-terminal domain-like"/>
    <property type="match status" value="1"/>
</dbReference>
<evidence type="ECO:0000256" key="2">
    <source>
        <dbReference type="ARBA" id="ARBA00023002"/>
    </source>
</evidence>
<gene>
    <name evidence="6" type="ORF">B9J98_00730</name>
</gene>
<dbReference type="Gene3D" id="3.40.50.720">
    <property type="entry name" value="NAD(P)-binding Rossmann-like Domain"/>
    <property type="match status" value="1"/>
</dbReference>
<evidence type="ECO:0000313" key="7">
    <source>
        <dbReference type="Proteomes" id="UP000244066"/>
    </source>
</evidence>
<evidence type="ECO:0000256" key="3">
    <source>
        <dbReference type="ARBA" id="ARBA00023027"/>
    </source>
</evidence>
<dbReference type="PIRSF" id="PIRSF000103">
    <property type="entry name" value="HIBADH"/>
    <property type="match status" value="1"/>
</dbReference>
<dbReference type="GO" id="GO:0016491">
    <property type="term" value="F:oxidoreductase activity"/>
    <property type="evidence" value="ECO:0007669"/>
    <property type="project" value="UniProtKB-KW"/>
</dbReference>
<dbReference type="Proteomes" id="UP000244066">
    <property type="component" value="Unassembled WGS sequence"/>
</dbReference>
<sequence length="292" mass="30967">MSFVGFIGLGLMGKPMATRLLKAGYCLVVHNRSPKPVEELVALGALPASSPREVAERSEFVITMLPDNPDVRSVIAGANGVIEGAREGTVVIDMSTVSPYLAQELNAMLAAKSVDFLDAPVSGSTMAAEAGTLTIMVGGRKEAYERALPLFRAMGDKIFYMGGPGMGAYTKLCNQIAVSLNLLAACEALLLAKKAGLDQQKVIEVLSTGAGSSWQLATLGPRMIKRDFRPGFKVQHLRKDLRIVREIAEHLGLPLPGVGLVAELIKSLEQRGHGADGTQSLITLLEELAGMG</sequence>
<dbReference type="PANTHER" id="PTHR43060:SF15">
    <property type="entry name" value="3-HYDROXYISOBUTYRATE DEHYDROGENASE-LIKE 1, MITOCHONDRIAL-RELATED"/>
    <property type="match status" value="1"/>
</dbReference>
<dbReference type="InterPro" id="IPR013328">
    <property type="entry name" value="6PGD_dom2"/>
</dbReference>
<dbReference type="Gene3D" id="1.10.1040.10">
    <property type="entry name" value="N-(1-d-carboxylethyl)-l-norvaline Dehydrogenase, domain 2"/>
    <property type="match status" value="1"/>
</dbReference>
<dbReference type="InterPro" id="IPR006115">
    <property type="entry name" value="6PGDH_NADP-bd"/>
</dbReference>
<keyword evidence="2" id="KW-0560">Oxidoreductase</keyword>
<dbReference type="InterPro" id="IPR015815">
    <property type="entry name" value="HIBADH-related"/>
</dbReference>
<dbReference type="AlphaFoldDB" id="A0A2R7YAP4"/>
<accession>A0A2R7YAP4</accession>
<evidence type="ECO:0008006" key="8">
    <source>
        <dbReference type="Google" id="ProtNLM"/>
    </source>
</evidence>
<comment type="similarity">
    <text evidence="1">Belongs to the HIBADH-related family.</text>
</comment>
<dbReference type="Pfam" id="PF14833">
    <property type="entry name" value="NAD_binding_11"/>
    <property type="match status" value="1"/>
</dbReference>
<protein>
    <recommendedName>
        <fullName evidence="8">2-hydroxy-3-oxopropionate reductase</fullName>
    </recommendedName>
</protein>
<dbReference type="InterPro" id="IPR029154">
    <property type="entry name" value="HIBADH-like_NADP-bd"/>
</dbReference>
<evidence type="ECO:0000313" key="6">
    <source>
        <dbReference type="EMBL" id="PUA34399.1"/>
    </source>
</evidence>
<feature type="domain" description="3-hydroxyisobutyrate dehydrogenase-like NAD-binding" evidence="5">
    <location>
        <begin position="165"/>
        <end position="284"/>
    </location>
</feature>
<evidence type="ECO:0000256" key="1">
    <source>
        <dbReference type="ARBA" id="ARBA00009080"/>
    </source>
</evidence>